<dbReference type="PANTHER" id="PTHR39576:SF2">
    <property type="entry name" value="ATTACHING AND EFFACING PROTEIN HOMOLOG-RELATED"/>
    <property type="match status" value="1"/>
</dbReference>
<dbReference type="SUPFAM" id="SSF49373">
    <property type="entry name" value="Invasin/intimin cell-adhesion fragments"/>
    <property type="match status" value="4"/>
</dbReference>
<dbReference type="InterPro" id="IPR038177">
    <property type="entry name" value="IAT_beta_sf"/>
</dbReference>
<evidence type="ECO:0000256" key="1">
    <source>
        <dbReference type="ARBA" id="ARBA00010116"/>
    </source>
</evidence>
<protein>
    <recommendedName>
        <fullName evidence="2">Big-1 domain-containing protein</fullName>
    </recommendedName>
</protein>
<dbReference type="SMART" id="SM00634">
    <property type="entry name" value="BID_1"/>
    <property type="match status" value="3"/>
</dbReference>
<dbReference type="PRINTS" id="PR01369">
    <property type="entry name" value="INTIMIN"/>
</dbReference>
<dbReference type="Gene3D" id="2.40.160.160">
    <property type="entry name" value="Inverse autotransporter, beta-domain"/>
    <property type="match status" value="1"/>
</dbReference>
<proteinExistence type="inferred from homology"/>
<comment type="similarity">
    <text evidence="1">Belongs to the intimin/invasin family.</text>
</comment>
<dbReference type="InterPro" id="IPR013783">
    <property type="entry name" value="Ig-like_fold"/>
</dbReference>
<dbReference type="EMBL" id="SITD01000066">
    <property type="protein sequence ID" value="TBM21863.1"/>
    <property type="molecule type" value="Genomic_DNA"/>
</dbReference>
<accession>A0A4V2J6M8</accession>
<dbReference type="AlphaFoldDB" id="A0A4V2J6M8"/>
<dbReference type="FunFam" id="2.40.160.160:FF:000001">
    <property type="entry name" value="Intimin-like inverse autotransporter SinH"/>
    <property type="match status" value="1"/>
</dbReference>
<dbReference type="InterPro" id="IPR003344">
    <property type="entry name" value="Big_1_dom"/>
</dbReference>
<dbReference type="GO" id="GO:0007155">
    <property type="term" value="P:cell adhesion"/>
    <property type="evidence" value="ECO:0007669"/>
    <property type="project" value="InterPro"/>
</dbReference>
<dbReference type="InterPro" id="IPR024519">
    <property type="entry name" value="IAT_beta"/>
</dbReference>
<dbReference type="PROSITE" id="PS51127">
    <property type="entry name" value="BIG1"/>
    <property type="match status" value="1"/>
</dbReference>
<comment type="caution">
    <text evidence="3">The sequence shown here is derived from an EMBL/GenBank/DDBJ whole genome shotgun (WGS) entry which is preliminary data.</text>
</comment>
<organism evidence="3 4">
    <name type="scientific">Hafnia paralvei</name>
    <dbReference type="NCBI Taxonomy" id="546367"/>
    <lineage>
        <taxon>Bacteria</taxon>
        <taxon>Pseudomonadati</taxon>
        <taxon>Pseudomonadota</taxon>
        <taxon>Gammaproteobacteria</taxon>
        <taxon>Enterobacterales</taxon>
        <taxon>Hafniaceae</taxon>
        <taxon>Hafnia</taxon>
    </lineage>
</organism>
<evidence type="ECO:0000313" key="3">
    <source>
        <dbReference type="EMBL" id="TBM21863.1"/>
    </source>
</evidence>
<dbReference type="PANTHER" id="PTHR39576">
    <property type="entry name" value="ATTACHING AND EFFACING PROTEIN HOMOLOG-RELATED-RELATED"/>
    <property type="match status" value="1"/>
</dbReference>
<dbReference type="Proteomes" id="UP000293380">
    <property type="component" value="Unassembled WGS sequence"/>
</dbReference>
<evidence type="ECO:0000259" key="2">
    <source>
        <dbReference type="PROSITE" id="PS51127"/>
    </source>
</evidence>
<feature type="domain" description="Big-1" evidence="2">
    <location>
        <begin position="547"/>
        <end position="643"/>
    </location>
</feature>
<dbReference type="InterPro" id="IPR008964">
    <property type="entry name" value="Invasin/intimin_cell_adhesion"/>
</dbReference>
<dbReference type="InterPro" id="IPR051715">
    <property type="entry name" value="Intimin-Invasin_domain"/>
</dbReference>
<dbReference type="Pfam" id="PF11924">
    <property type="entry name" value="IAT_beta"/>
    <property type="match status" value="1"/>
</dbReference>
<dbReference type="Gene3D" id="2.60.40.10">
    <property type="entry name" value="Immunoglobulins"/>
    <property type="match status" value="3"/>
</dbReference>
<dbReference type="Pfam" id="PF02369">
    <property type="entry name" value="Big_1"/>
    <property type="match status" value="3"/>
</dbReference>
<name>A0A4V2J6M8_9GAMM</name>
<sequence>MGNQSLCKNQGNMVMINIMQCKMLRVFLCSQTILLTFFFFIFALPATSSEVADLQVMQPDSLNVISSQVGSTLAEVSQHGVAESAQSTAGSFATNEMQSWLSQFGTASIELNVDNSGDWGNSAFDFLTPLYDSQQSMLFTQVGLRAPDGRTTGNMGMGVRTFYHKNWMFGGNVFFDDDFTGKNRRIGVGAEAWTDDLKLSANTYIGTTEWHQSRDFDDYNEKPADGFDLRVEGYLPAYPQLGAKLMYEQYYGDDVALFDKDNLQSNPSAMTTGINYTPIPLISMGIDYKRGQSAMSDTQFNLNLRYDIGRAWRDQISPTQVGVQRSLAGSRYDLVERNNAIVLAYQKKDLAKTLNDLRLNVTKNNSPADGISTDELSAQAVMSDGSPASGVNVHWSVSADAQLAASTSVTDSQGIANVGVTSKKAQQVLVQASVDTLSRSTSVMFSQSVNSVNLSLVKNNSKPDGTDENTGELVVKDFDGQAIDGAEVKWTVDHGASIVHQQSTTDSHGKAVVGFTNVHAGEVRLNATVDAKSSSVVSQFSAASVGQAMTSMLQDNQLANNSAEDTAHVVVKDSAGNLMPNVAVAWSLSDSTTAAITQQSTTTDAQGEAHVAVKNSAAGTVTITATAQGKSGATVGTFEAIPVASVNVSMLINNQLANNSAEDTAHVVVKDSAGNLMPNVAVAWSLSDSTTAAI</sequence>
<feature type="non-terminal residue" evidence="3">
    <location>
        <position position="694"/>
    </location>
</feature>
<gene>
    <name evidence="3" type="ORF">EYY89_19795</name>
</gene>
<reference evidence="3 4" key="1">
    <citation type="submission" date="2019-02" db="EMBL/GenBank/DDBJ databases">
        <title>Comparative genomic analysis of the Hafnia genus genomes.</title>
        <authorList>
            <person name="Zhiqiu Y."/>
            <person name="Chao Y."/>
            <person name="Yuhui D."/>
            <person name="Di H."/>
            <person name="Bin L."/>
        </authorList>
    </citation>
    <scope>NUCLEOTIDE SEQUENCE [LARGE SCALE GENOMIC DNA]</scope>
    <source>
        <strain evidence="3 4">PCM_1194</strain>
    </source>
</reference>
<dbReference type="InterPro" id="IPR003535">
    <property type="entry name" value="Intimin/invasin_bac"/>
</dbReference>
<dbReference type="GO" id="GO:0009279">
    <property type="term" value="C:cell outer membrane"/>
    <property type="evidence" value="ECO:0007669"/>
    <property type="project" value="TreeGrafter"/>
</dbReference>
<evidence type="ECO:0000313" key="4">
    <source>
        <dbReference type="Proteomes" id="UP000293380"/>
    </source>
</evidence>